<dbReference type="Proteomes" id="UP000193387">
    <property type="component" value="Unassembled WGS sequence"/>
</dbReference>
<dbReference type="GO" id="GO:0042602">
    <property type="term" value="F:riboflavin reductase (NADPH) activity"/>
    <property type="evidence" value="ECO:0007669"/>
    <property type="project" value="TreeGrafter"/>
</dbReference>
<reference evidence="4 5" key="1">
    <citation type="submission" date="2016-01" db="EMBL/GenBank/DDBJ databases">
        <title>The new phylogeny of the genus Mycobacterium.</title>
        <authorList>
            <person name="Tarcisio F."/>
            <person name="Conor M."/>
            <person name="Antonella G."/>
            <person name="Elisabetta G."/>
            <person name="Giulia F.S."/>
            <person name="Sara T."/>
            <person name="Anna F."/>
            <person name="Clotilde B."/>
            <person name="Roberto B."/>
            <person name="Veronica D.S."/>
            <person name="Fabio R."/>
            <person name="Monica P."/>
            <person name="Olivier J."/>
            <person name="Enrico T."/>
            <person name="Nicola S."/>
        </authorList>
    </citation>
    <scope>NUCLEOTIDE SEQUENCE [LARGE SCALE GENOMIC DNA]</scope>
    <source>
        <strain evidence="4 5">DSM 44616</strain>
    </source>
</reference>
<protein>
    <recommendedName>
        <fullName evidence="3">Flavin reductase like domain-containing protein</fullName>
    </recommendedName>
</protein>
<dbReference type="GO" id="GO:0010181">
    <property type="term" value="F:FMN binding"/>
    <property type="evidence" value="ECO:0007669"/>
    <property type="project" value="InterPro"/>
</dbReference>
<gene>
    <name evidence="4" type="ORF">AWC23_03950</name>
</gene>
<evidence type="ECO:0000313" key="4">
    <source>
        <dbReference type="EMBL" id="ORW74920.1"/>
    </source>
</evidence>
<dbReference type="SMART" id="SM00903">
    <property type="entry name" value="Flavin_Reduct"/>
    <property type="match status" value="1"/>
</dbReference>
<comment type="similarity">
    <text evidence="1">Belongs to the non-flavoprotein flavin reductase family.</text>
</comment>
<dbReference type="AlphaFoldDB" id="A0AAJ3NUT9"/>
<dbReference type="Pfam" id="PF01613">
    <property type="entry name" value="Flavin_Reduct"/>
    <property type="match status" value="1"/>
</dbReference>
<evidence type="ECO:0000313" key="5">
    <source>
        <dbReference type="Proteomes" id="UP000193387"/>
    </source>
</evidence>
<dbReference type="PANTHER" id="PTHR30466:SF1">
    <property type="entry name" value="FMN REDUCTASE (NADH) RUTF"/>
    <property type="match status" value="1"/>
</dbReference>
<dbReference type="GO" id="GO:0006208">
    <property type="term" value="P:pyrimidine nucleobase catabolic process"/>
    <property type="evidence" value="ECO:0007669"/>
    <property type="project" value="TreeGrafter"/>
</dbReference>
<feature type="domain" description="Flavin reductase like" evidence="3">
    <location>
        <begin position="22"/>
        <end position="169"/>
    </location>
</feature>
<evidence type="ECO:0000256" key="1">
    <source>
        <dbReference type="ARBA" id="ARBA00008898"/>
    </source>
</evidence>
<accession>A0AAJ3NUT9</accession>
<dbReference type="EMBL" id="LQPR01000005">
    <property type="protein sequence ID" value="ORW74920.1"/>
    <property type="molecule type" value="Genomic_DNA"/>
</dbReference>
<evidence type="ECO:0000256" key="2">
    <source>
        <dbReference type="ARBA" id="ARBA00023002"/>
    </source>
</evidence>
<keyword evidence="2" id="KW-0560">Oxidoreductase</keyword>
<dbReference type="InterPro" id="IPR002563">
    <property type="entry name" value="Flavin_Rdtase-like_dom"/>
</dbReference>
<dbReference type="Gene3D" id="2.30.110.10">
    <property type="entry name" value="Electron Transport, Fmn-binding Protein, Chain A"/>
    <property type="match status" value="1"/>
</dbReference>
<proteinExistence type="inferred from homology"/>
<comment type="caution">
    <text evidence="4">The sequence shown here is derived from an EMBL/GenBank/DDBJ whole genome shotgun (WGS) entry which is preliminary data.</text>
</comment>
<dbReference type="PANTHER" id="PTHR30466">
    <property type="entry name" value="FLAVIN REDUCTASE"/>
    <property type="match status" value="1"/>
</dbReference>
<evidence type="ECO:0000259" key="3">
    <source>
        <dbReference type="SMART" id="SM00903"/>
    </source>
</evidence>
<keyword evidence="5" id="KW-1185">Reference proteome</keyword>
<dbReference type="SUPFAM" id="SSF50475">
    <property type="entry name" value="FMN-binding split barrel"/>
    <property type="match status" value="1"/>
</dbReference>
<organism evidence="4 5">
    <name type="scientific">Mycobacterium saskatchewanense</name>
    <dbReference type="NCBI Taxonomy" id="220927"/>
    <lineage>
        <taxon>Bacteria</taxon>
        <taxon>Bacillati</taxon>
        <taxon>Actinomycetota</taxon>
        <taxon>Actinomycetes</taxon>
        <taxon>Mycobacteriales</taxon>
        <taxon>Mycobacteriaceae</taxon>
        <taxon>Mycobacterium</taxon>
        <taxon>Mycobacterium simiae complex</taxon>
    </lineage>
</organism>
<dbReference type="RefSeq" id="WP_158090660.1">
    <property type="nucleotide sequence ID" value="NZ_AP022573.1"/>
</dbReference>
<name>A0AAJ3NUT9_9MYCO</name>
<dbReference type="InterPro" id="IPR050268">
    <property type="entry name" value="NADH-dep_flavin_reductase"/>
</dbReference>
<dbReference type="InterPro" id="IPR012349">
    <property type="entry name" value="Split_barrel_FMN-bd"/>
</dbReference>
<sequence length="173" mass="18210">MHTAATLVEQSAISTEEFRLAMRRLAGAVSIVSGAGPDGPLGVTATAVTSLTAEPASLLCCLNRALQLEAAVKRIGWFSVSVLRADHHDLAKRFAGMHGVRGGAKFEQGGWTTRHGEVPALLDSLVSFDCRVEDIVEVGTHSIFVGVITAAHFGEPGDPLLYCNGTFASLLPL</sequence>